<name>A0A386ZGF4_9NOCA</name>
<dbReference type="KEGG" id="nyu:D7D52_19590"/>
<reference evidence="3 4" key="1">
    <citation type="submission" date="2018-09" db="EMBL/GenBank/DDBJ databases">
        <title>Nocardia yunnanensis sp. nov., an actinomycete isolated from a soil sample.</title>
        <authorList>
            <person name="Zhang J."/>
        </authorList>
    </citation>
    <scope>NUCLEOTIDE SEQUENCE [LARGE SCALE GENOMIC DNA]</scope>
    <source>
        <strain evidence="3 4">CFHS0054</strain>
    </source>
</reference>
<evidence type="ECO:0000256" key="1">
    <source>
        <dbReference type="SAM" id="Phobius"/>
    </source>
</evidence>
<gene>
    <name evidence="3" type="ORF">D7D52_19590</name>
</gene>
<dbReference type="Pfam" id="PF02698">
    <property type="entry name" value="DUF218"/>
    <property type="match status" value="1"/>
</dbReference>
<dbReference type="GO" id="GO:0005886">
    <property type="term" value="C:plasma membrane"/>
    <property type="evidence" value="ECO:0007669"/>
    <property type="project" value="TreeGrafter"/>
</dbReference>
<dbReference type="InterPro" id="IPR014729">
    <property type="entry name" value="Rossmann-like_a/b/a_fold"/>
</dbReference>
<dbReference type="Gene3D" id="3.40.50.620">
    <property type="entry name" value="HUPs"/>
    <property type="match status" value="1"/>
</dbReference>
<accession>A0A386ZGF4</accession>
<dbReference type="GO" id="GO:0043164">
    <property type="term" value="P:Gram-negative-bacterium-type cell wall biogenesis"/>
    <property type="evidence" value="ECO:0007669"/>
    <property type="project" value="TreeGrafter"/>
</dbReference>
<keyword evidence="1" id="KW-0472">Membrane</keyword>
<dbReference type="AlphaFoldDB" id="A0A386ZGF4"/>
<feature type="transmembrane region" description="Helical" evidence="1">
    <location>
        <begin position="39"/>
        <end position="66"/>
    </location>
</feature>
<feature type="transmembrane region" description="Helical" evidence="1">
    <location>
        <begin position="231"/>
        <end position="253"/>
    </location>
</feature>
<proteinExistence type="predicted"/>
<evidence type="ECO:0000313" key="4">
    <source>
        <dbReference type="Proteomes" id="UP000267164"/>
    </source>
</evidence>
<organism evidence="3 4">
    <name type="scientific">Nocardia yunnanensis</name>
    <dbReference type="NCBI Taxonomy" id="2382165"/>
    <lineage>
        <taxon>Bacteria</taxon>
        <taxon>Bacillati</taxon>
        <taxon>Actinomycetota</taxon>
        <taxon>Actinomycetes</taxon>
        <taxon>Mycobacteriales</taxon>
        <taxon>Nocardiaceae</taxon>
        <taxon>Nocardia</taxon>
    </lineage>
</organism>
<dbReference type="GO" id="GO:0000270">
    <property type="term" value="P:peptidoglycan metabolic process"/>
    <property type="evidence" value="ECO:0007669"/>
    <property type="project" value="TreeGrafter"/>
</dbReference>
<dbReference type="PANTHER" id="PTHR30336">
    <property type="entry name" value="INNER MEMBRANE PROTEIN, PROBABLE PERMEASE"/>
    <property type="match status" value="1"/>
</dbReference>
<dbReference type="PANTHER" id="PTHR30336:SF18">
    <property type="entry name" value="MEMBRANE PROTEIN"/>
    <property type="match status" value="1"/>
</dbReference>
<dbReference type="InterPro" id="IPR003848">
    <property type="entry name" value="DUF218"/>
</dbReference>
<keyword evidence="4" id="KW-1185">Reference proteome</keyword>
<evidence type="ECO:0000259" key="2">
    <source>
        <dbReference type="Pfam" id="PF02698"/>
    </source>
</evidence>
<keyword evidence="1" id="KW-1133">Transmembrane helix</keyword>
<keyword evidence="1" id="KW-0812">Transmembrane</keyword>
<protein>
    <submittedName>
        <fullName evidence="3">YdcF family protein</fullName>
    </submittedName>
</protein>
<dbReference type="EMBL" id="CP032568">
    <property type="protein sequence ID" value="AYF75685.1"/>
    <property type="molecule type" value="Genomic_DNA"/>
</dbReference>
<dbReference type="CDD" id="cd06259">
    <property type="entry name" value="YdcF-like"/>
    <property type="match status" value="1"/>
</dbReference>
<dbReference type="OrthoDB" id="9782395at2"/>
<dbReference type="Proteomes" id="UP000267164">
    <property type="component" value="Chromosome"/>
</dbReference>
<feature type="transmembrane region" description="Helical" evidence="1">
    <location>
        <begin position="12"/>
        <end position="33"/>
    </location>
</feature>
<sequence length="258" mass="27529">MVRREGLRVANLLSFGLGVALLAPYLLFVIALYNENLWAAAALAALTLVIGYLGFVLLAFLLYTFVYLRLPYRPGMAAIVVHGSGLIGARVPPLLANRLDRALAVYGAELAAGRRPLLVTSGGKGSDEAVPEAGAMADYLTAKGLPAAAILREDRSTTTRENLLYTRELLAEVTPAPRMVLVTSNFHALRTGILSRKLGLTADVVGAPTAFYYLPSAILREFAGILFDHKWAHTLVCVAAAALPLLAVATLPADPGWH</sequence>
<dbReference type="InterPro" id="IPR051599">
    <property type="entry name" value="Cell_Envelope_Assoc"/>
</dbReference>
<dbReference type="RefSeq" id="WP_120738432.1">
    <property type="nucleotide sequence ID" value="NZ_CP032568.1"/>
</dbReference>
<feature type="domain" description="DUF218" evidence="2">
    <location>
        <begin position="78"/>
        <end position="223"/>
    </location>
</feature>
<evidence type="ECO:0000313" key="3">
    <source>
        <dbReference type="EMBL" id="AYF75685.1"/>
    </source>
</evidence>